<keyword evidence="2" id="KW-1185">Reference proteome</keyword>
<evidence type="ECO:0000313" key="1">
    <source>
        <dbReference type="EMBL" id="MBJ3810534.1"/>
    </source>
</evidence>
<comment type="caution">
    <text evidence="1">The sequence shown here is derived from an EMBL/GenBank/DDBJ whole genome shotgun (WGS) entry which is preliminary data.</text>
</comment>
<dbReference type="EMBL" id="JAEKOZ010000018">
    <property type="protein sequence ID" value="MBJ3810534.1"/>
    <property type="molecule type" value="Genomic_DNA"/>
</dbReference>
<evidence type="ECO:0000313" key="2">
    <source>
        <dbReference type="Proteomes" id="UP000634780"/>
    </source>
</evidence>
<dbReference type="Proteomes" id="UP000634780">
    <property type="component" value="Unassembled WGS sequence"/>
</dbReference>
<reference evidence="1 2" key="1">
    <citation type="submission" date="2020-12" db="EMBL/GenBank/DDBJ databases">
        <title>Streptomyces typhae sp. nov., a novel endophytic actinomycete isolated from the root of cattail pollen (Typha angustifolia L.).</title>
        <authorList>
            <person name="Peng C."/>
            <person name="Liu C."/>
        </authorList>
    </citation>
    <scope>NUCLEOTIDE SEQUENCE [LARGE SCALE GENOMIC DNA]</scope>
    <source>
        <strain evidence="1 2">JCM 4753</strain>
    </source>
</reference>
<accession>A0ABS0XBK8</accession>
<protein>
    <submittedName>
        <fullName evidence="1">DUF2589 domain-containing protein</fullName>
    </submittedName>
</protein>
<organism evidence="1 2">
    <name type="scientific">Streptomyces flavofungini</name>
    <dbReference type="NCBI Taxonomy" id="68200"/>
    <lineage>
        <taxon>Bacteria</taxon>
        <taxon>Bacillati</taxon>
        <taxon>Actinomycetota</taxon>
        <taxon>Actinomycetes</taxon>
        <taxon>Kitasatosporales</taxon>
        <taxon>Streptomycetaceae</taxon>
        <taxon>Streptomyces</taxon>
    </lineage>
</organism>
<name>A0ABS0XBK8_9ACTN</name>
<dbReference type="Pfam" id="PF11655">
    <property type="entry name" value="DUF2589"/>
    <property type="match status" value="1"/>
</dbReference>
<gene>
    <name evidence="1" type="ORF">JGB26_26075</name>
</gene>
<sequence>MPIRDLTSLGLDQLLGALLAAVVNGQREATASTLALVEQIGLLRGDDGEERFRTVSVRYTRLDENQQPAEFVLEVPLLALVAIPTLTVRSSKVSFRYDITETTVEKPADGERGVRQPLGGLAPQQVILKGFVPRTRTTRETRETAGIEVEVTVESTQLPLGLERLLDLTELTAARPAEDERS</sequence>
<dbReference type="RefSeq" id="WP_190119741.1">
    <property type="nucleotide sequence ID" value="NZ_BMVR01000017.1"/>
</dbReference>
<dbReference type="InterPro" id="IPR024510">
    <property type="entry name" value="DUF2589"/>
</dbReference>
<proteinExistence type="predicted"/>